<dbReference type="EMBL" id="BPLR01011042">
    <property type="protein sequence ID" value="GIY43825.1"/>
    <property type="molecule type" value="Genomic_DNA"/>
</dbReference>
<dbReference type="AlphaFoldDB" id="A0AAV4TCH7"/>
<protein>
    <submittedName>
        <fullName evidence="1">Uncharacterized protein</fullName>
    </submittedName>
</protein>
<accession>A0AAV4TCH7</accession>
<dbReference type="Proteomes" id="UP001054945">
    <property type="component" value="Unassembled WGS sequence"/>
</dbReference>
<organism evidence="1 2">
    <name type="scientific">Caerostris extrusa</name>
    <name type="common">Bark spider</name>
    <name type="synonym">Caerostris bankana</name>
    <dbReference type="NCBI Taxonomy" id="172846"/>
    <lineage>
        <taxon>Eukaryota</taxon>
        <taxon>Metazoa</taxon>
        <taxon>Ecdysozoa</taxon>
        <taxon>Arthropoda</taxon>
        <taxon>Chelicerata</taxon>
        <taxon>Arachnida</taxon>
        <taxon>Araneae</taxon>
        <taxon>Araneomorphae</taxon>
        <taxon>Entelegynae</taxon>
        <taxon>Araneoidea</taxon>
        <taxon>Araneidae</taxon>
        <taxon>Caerostris</taxon>
    </lineage>
</organism>
<keyword evidence="2" id="KW-1185">Reference proteome</keyword>
<name>A0AAV4TCH7_CAEEX</name>
<sequence>MKVRKIKELRESLRRFLQLSCRSEEVLEDKTFALLAFLHFALGGIYDYMDPPLNLFSASPYDLQESISPDRLAYEGAELITASWMRPGTTVRAP</sequence>
<gene>
    <name evidence="1" type="ORF">CEXT_212741</name>
</gene>
<evidence type="ECO:0000313" key="2">
    <source>
        <dbReference type="Proteomes" id="UP001054945"/>
    </source>
</evidence>
<evidence type="ECO:0000313" key="1">
    <source>
        <dbReference type="EMBL" id="GIY43825.1"/>
    </source>
</evidence>
<proteinExistence type="predicted"/>
<comment type="caution">
    <text evidence="1">The sequence shown here is derived from an EMBL/GenBank/DDBJ whole genome shotgun (WGS) entry which is preliminary data.</text>
</comment>
<reference evidence="1 2" key="1">
    <citation type="submission" date="2021-06" db="EMBL/GenBank/DDBJ databases">
        <title>Caerostris extrusa draft genome.</title>
        <authorList>
            <person name="Kono N."/>
            <person name="Arakawa K."/>
        </authorList>
    </citation>
    <scope>NUCLEOTIDE SEQUENCE [LARGE SCALE GENOMIC DNA]</scope>
</reference>